<reference evidence="17 18" key="1">
    <citation type="submission" date="2017-11" db="EMBL/GenBank/DDBJ databases">
        <authorList>
            <person name="Blom J."/>
        </authorList>
    </citation>
    <scope>NUCLEOTIDE SEQUENCE [LARGE SCALE GENOMIC DNA]</scope>
    <source>
        <strain evidence="17 18">CFBP3846</strain>
    </source>
</reference>
<evidence type="ECO:0000256" key="3">
    <source>
        <dbReference type="ARBA" id="ARBA00005417"/>
    </source>
</evidence>
<proteinExistence type="inferred from homology"/>
<organism evidence="17 18">
    <name type="scientific">Pseudomonas syringae pv. avii</name>
    <dbReference type="NCBI Taxonomy" id="663959"/>
    <lineage>
        <taxon>Bacteria</taxon>
        <taxon>Pseudomonadati</taxon>
        <taxon>Pseudomonadota</taxon>
        <taxon>Gammaproteobacteria</taxon>
        <taxon>Pseudomonadales</taxon>
        <taxon>Pseudomonadaceae</taxon>
        <taxon>Pseudomonas</taxon>
        <taxon>Pseudomonas syringae</taxon>
    </lineage>
</organism>
<feature type="transmembrane region" description="Helical" evidence="14">
    <location>
        <begin position="91"/>
        <end position="113"/>
    </location>
</feature>
<dbReference type="InterPro" id="IPR000515">
    <property type="entry name" value="MetI-like"/>
</dbReference>
<dbReference type="Pfam" id="PF00005">
    <property type="entry name" value="ABC_tran"/>
    <property type="match status" value="1"/>
</dbReference>
<feature type="transmembrane region" description="Helical" evidence="14">
    <location>
        <begin position="64"/>
        <end position="85"/>
    </location>
</feature>
<dbReference type="PROSITE" id="PS50893">
    <property type="entry name" value="ABC_TRANSPORTER_2"/>
    <property type="match status" value="1"/>
</dbReference>
<dbReference type="SMART" id="SM00382">
    <property type="entry name" value="AAA"/>
    <property type="match status" value="1"/>
</dbReference>
<accession>A0ABY1U9W2</accession>
<dbReference type="PROSITE" id="PS00211">
    <property type="entry name" value="ABC_TRANSPORTER_1"/>
    <property type="match status" value="1"/>
</dbReference>
<dbReference type="PANTHER" id="PTHR43166">
    <property type="entry name" value="AMINO ACID IMPORT ATP-BINDING PROTEIN"/>
    <property type="match status" value="1"/>
</dbReference>
<evidence type="ECO:0000256" key="2">
    <source>
        <dbReference type="ARBA" id="ARBA00004429"/>
    </source>
</evidence>
<dbReference type="Pfam" id="PF00528">
    <property type="entry name" value="BPD_transp_1"/>
    <property type="match status" value="1"/>
</dbReference>
<evidence type="ECO:0000256" key="10">
    <source>
        <dbReference type="ARBA" id="ARBA00022840"/>
    </source>
</evidence>
<evidence type="ECO:0000256" key="12">
    <source>
        <dbReference type="ARBA" id="ARBA00022989"/>
    </source>
</evidence>
<comment type="subcellular location">
    <subcellularLocation>
        <location evidence="2">Cell inner membrane</location>
        <topology evidence="2">Multi-pass membrane protein</topology>
    </subcellularLocation>
    <subcellularLocation>
        <location evidence="1">Cell inner membrane</location>
        <topology evidence="1">Peripheral membrane protein</topology>
    </subcellularLocation>
    <subcellularLocation>
        <location evidence="14">Cell membrane</location>
        <topology evidence="14">Multi-pass membrane protein</topology>
    </subcellularLocation>
</comment>
<dbReference type="InterPro" id="IPR027417">
    <property type="entry name" value="P-loop_NTPase"/>
</dbReference>
<dbReference type="GO" id="GO:0005524">
    <property type="term" value="F:ATP binding"/>
    <property type="evidence" value="ECO:0007669"/>
    <property type="project" value="UniProtKB-KW"/>
</dbReference>
<dbReference type="PANTHER" id="PTHR43166:SF4">
    <property type="entry name" value="PHOSPHONATES IMPORT ATP-BINDING PROTEIN PHNC"/>
    <property type="match status" value="1"/>
</dbReference>
<dbReference type="InterPro" id="IPR010065">
    <property type="entry name" value="AA_ABC_transptr_permease_3TM"/>
</dbReference>
<feature type="transmembrane region" description="Helical" evidence="14">
    <location>
        <begin position="199"/>
        <end position="219"/>
    </location>
</feature>
<evidence type="ECO:0000256" key="5">
    <source>
        <dbReference type="ARBA" id="ARBA00022448"/>
    </source>
</evidence>
<dbReference type="CDD" id="cd06261">
    <property type="entry name" value="TM_PBP2"/>
    <property type="match status" value="1"/>
</dbReference>
<dbReference type="InterPro" id="IPR003593">
    <property type="entry name" value="AAA+_ATPase"/>
</dbReference>
<comment type="similarity">
    <text evidence="3">Belongs to the ABC transporter superfamily.</text>
</comment>
<evidence type="ECO:0000259" key="15">
    <source>
        <dbReference type="PROSITE" id="PS50893"/>
    </source>
</evidence>
<dbReference type="PROSITE" id="PS50928">
    <property type="entry name" value="ABC_TM1"/>
    <property type="match status" value="1"/>
</dbReference>
<keyword evidence="10 17" id="KW-0067">ATP-binding</keyword>
<protein>
    <submittedName>
        <fullName evidence="17">Arginine ABC transporter ATP-binding protein</fullName>
    </submittedName>
</protein>
<evidence type="ECO:0000256" key="11">
    <source>
        <dbReference type="ARBA" id="ARBA00022970"/>
    </source>
</evidence>
<keyword evidence="18" id="KW-1185">Reference proteome</keyword>
<evidence type="ECO:0000256" key="7">
    <source>
        <dbReference type="ARBA" id="ARBA00022519"/>
    </source>
</evidence>
<evidence type="ECO:0000313" key="18">
    <source>
        <dbReference type="Proteomes" id="UP000239665"/>
    </source>
</evidence>
<dbReference type="Gene3D" id="1.10.3720.10">
    <property type="entry name" value="MetI-like"/>
    <property type="match status" value="1"/>
</dbReference>
<dbReference type="InterPro" id="IPR035906">
    <property type="entry name" value="MetI-like_sf"/>
</dbReference>
<gene>
    <name evidence="17" type="ORF">CFBP3846_02680</name>
</gene>
<evidence type="ECO:0000256" key="6">
    <source>
        <dbReference type="ARBA" id="ARBA00022475"/>
    </source>
</evidence>
<feature type="domain" description="ABC transporter" evidence="15">
    <location>
        <begin position="254"/>
        <end position="488"/>
    </location>
</feature>
<keyword evidence="13 14" id="KW-0472">Membrane</keyword>
<comment type="similarity">
    <text evidence="4">Belongs to the binding-protein-dependent transport system permease family. HisMQ subfamily.</text>
</comment>
<dbReference type="NCBIfam" id="TIGR01726">
    <property type="entry name" value="HEQRo_perm_3TM"/>
    <property type="match status" value="1"/>
</dbReference>
<keyword evidence="9" id="KW-0547">Nucleotide-binding</keyword>
<evidence type="ECO:0000256" key="14">
    <source>
        <dbReference type="RuleBase" id="RU363032"/>
    </source>
</evidence>
<keyword evidence="8 14" id="KW-0812">Transmembrane</keyword>
<keyword evidence="12 14" id="KW-1133">Transmembrane helix</keyword>
<evidence type="ECO:0000256" key="9">
    <source>
        <dbReference type="ARBA" id="ARBA00022741"/>
    </source>
</evidence>
<dbReference type="Gene3D" id="3.40.50.300">
    <property type="entry name" value="P-loop containing nucleotide triphosphate hydrolases"/>
    <property type="match status" value="1"/>
</dbReference>
<dbReference type="CDD" id="cd03262">
    <property type="entry name" value="ABC_HisP_GlnQ"/>
    <property type="match status" value="1"/>
</dbReference>
<evidence type="ECO:0000256" key="1">
    <source>
        <dbReference type="ARBA" id="ARBA00004417"/>
    </source>
</evidence>
<evidence type="ECO:0000256" key="8">
    <source>
        <dbReference type="ARBA" id="ARBA00022692"/>
    </source>
</evidence>
<dbReference type="InterPro" id="IPR003439">
    <property type="entry name" value="ABC_transporter-like_ATP-bd"/>
</dbReference>
<keyword evidence="7" id="KW-0997">Cell inner membrane</keyword>
<keyword evidence="11" id="KW-0029">Amino-acid transport</keyword>
<feature type="transmembrane region" description="Helical" evidence="14">
    <location>
        <begin position="28"/>
        <end position="52"/>
    </location>
</feature>
<evidence type="ECO:0000256" key="4">
    <source>
        <dbReference type="ARBA" id="ARBA00010072"/>
    </source>
</evidence>
<sequence>MLDVFTIVRDNWTLLLVGQYPHGPMGGLVSTLILAALALLLAFPLGLLLSLARVSPWRWLRYPATVWVYVMRGIPLLMVIFWTYFLVPLLIGHNITGFTTMLCTLVVYQSAYLCEIIRGAIQALPAGQYEASRALGMGYLRTTVWVILPQALYNALPSLISQFISIIKETSLGYVINVQEVTFAANQINNQLLTKPFQVFFILAITYYVLCYGLTRLAAVVEQRIARKREGTVSPVAVARPLTISEGCPMHPMIMFSRINKWYGEYQALTDITAEVQRGEVVVLCGPSGSGKSTLIRTVNRLEDVQQGQILFDGHDVNGTDANVNRLRSRVGFVFQSFNLFPHLSVLDNIILTPTKVRGLKSSEARASAMELLDRVGLAHKAGAYPAQLSGGQQQRVAIARALAMEPPVMLFDEPTSALDPEMVGEVLSVMKGLAKEGMTMMCVTHEMNFAREVADTIWFMDAGQILEKSSPEAFFQQPEHPRAQRFISDLRSH</sequence>
<name>A0ABY1U9W2_PSESX</name>
<feature type="domain" description="ABC transmembrane type-1" evidence="16">
    <location>
        <begin position="28"/>
        <end position="218"/>
    </location>
</feature>
<evidence type="ECO:0000313" key="17">
    <source>
        <dbReference type="EMBL" id="SOS27098.1"/>
    </source>
</evidence>
<dbReference type="InterPro" id="IPR017871">
    <property type="entry name" value="ABC_transporter-like_CS"/>
</dbReference>
<dbReference type="SUPFAM" id="SSF52540">
    <property type="entry name" value="P-loop containing nucleoside triphosphate hydrolases"/>
    <property type="match status" value="1"/>
</dbReference>
<keyword evidence="5 14" id="KW-0813">Transport</keyword>
<dbReference type="Proteomes" id="UP000239665">
    <property type="component" value="Chromosome 1"/>
</dbReference>
<evidence type="ECO:0000256" key="13">
    <source>
        <dbReference type="ARBA" id="ARBA00023136"/>
    </source>
</evidence>
<evidence type="ECO:0000259" key="16">
    <source>
        <dbReference type="PROSITE" id="PS50928"/>
    </source>
</evidence>
<dbReference type="EMBL" id="LT963402">
    <property type="protein sequence ID" value="SOS27098.1"/>
    <property type="molecule type" value="Genomic_DNA"/>
</dbReference>
<dbReference type="InterPro" id="IPR050086">
    <property type="entry name" value="MetN_ABC_transporter-like"/>
</dbReference>
<dbReference type="SUPFAM" id="SSF161098">
    <property type="entry name" value="MetI-like"/>
    <property type="match status" value="1"/>
</dbReference>
<keyword evidence="6" id="KW-1003">Cell membrane</keyword>